<dbReference type="EMBL" id="CM001223">
    <property type="protein sequence ID" value="AES80443.1"/>
    <property type="molecule type" value="Genomic_DNA"/>
</dbReference>
<reference evidence="1 3" key="1">
    <citation type="journal article" date="2011" name="Nature">
        <title>The Medicago genome provides insight into the evolution of rhizobial symbioses.</title>
        <authorList>
            <person name="Young N.D."/>
            <person name="Debelle F."/>
            <person name="Oldroyd G.E."/>
            <person name="Geurts R."/>
            <person name="Cannon S.B."/>
            <person name="Udvardi M.K."/>
            <person name="Benedito V.A."/>
            <person name="Mayer K.F."/>
            <person name="Gouzy J."/>
            <person name="Schoof H."/>
            <person name="Van de Peer Y."/>
            <person name="Proost S."/>
            <person name="Cook D.R."/>
            <person name="Meyers B.C."/>
            <person name="Spannagl M."/>
            <person name="Cheung F."/>
            <person name="De Mita S."/>
            <person name="Krishnakumar V."/>
            <person name="Gundlach H."/>
            <person name="Zhou S."/>
            <person name="Mudge J."/>
            <person name="Bharti A.K."/>
            <person name="Murray J.D."/>
            <person name="Naoumkina M.A."/>
            <person name="Rosen B."/>
            <person name="Silverstein K.A."/>
            <person name="Tang H."/>
            <person name="Rombauts S."/>
            <person name="Zhao P.X."/>
            <person name="Zhou P."/>
            <person name="Barbe V."/>
            <person name="Bardou P."/>
            <person name="Bechner M."/>
            <person name="Bellec A."/>
            <person name="Berger A."/>
            <person name="Berges H."/>
            <person name="Bidwell S."/>
            <person name="Bisseling T."/>
            <person name="Choisne N."/>
            <person name="Couloux A."/>
            <person name="Denny R."/>
            <person name="Deshpande S."/>
            <person name="Dai X."/>
            <person name="Doyle J.J."/>
            <person name="Dudez A.M."/>
            <person name="Farmer A.D."/>
            <person name="Fouteau S."/>
            <person name="Franken C."/>
            <person name="Gibelin C."/>
            <person name="Gish J."/>
            <person name="Goldstein S."/>
            <person name="Gonzalez A.J."/>
            <person name="Green P.J."/>
            <person name="Hallab A."/>
            <person name="Hartog M."/>
            <person name="Hua A."/>
            <person name="Humphray S.J."/>
            <person name="Jeong D.H."/>
            <person name="Jing Y."/>
            <person name="Jocker A."/>
            <person name="Kenton S.M."/>
            <person name="Kim D.J."/>
            <person name="Klee K."/>
            <person name="Lai H."/>
            <person name="Lang C."/>
            <person name="Lin S."/>
            <person name="Macmil S.L."/>
            <person name="Magdelenat G."/>
            <person name="Matthews L."/>
            <person name="McCorrison J."/>
            <person name="Monaghan E.L."/>
            <person name="Mun J.H."/>
            <person name="Najar F.Z."/>
            <person name="Nicholson C."/>
            <person name="Noirot C."/>
            <person name="O'Bleness M."/>
            <person name="Paule C.R."/>
            <person name="Poulain J."/>
            <person name="Prion F."/>
            <person name="Qin B."/>
            <person name="Qu C."/>
            <person name="Retzel E.F."/>
            <person name="Riddle C."/>
            <person name="Sallet E."/>
            <person name="Samain S."/>
            <person name="Samson N."/>
            <person name="Sanders I."/>
            <person name="Saurat O."/>
            <person name="Scarpelli C."/>
            <person name="Schiex T."/>
            <person name="Segurens B."/>
            <person name="Severin A.J."/>
            <person name="Sherrier D.J."/>
            <person name="Shi R."/>
            <person name="Sims S."/>
            <person name="Singer S.R."/>
            <person name="Sinharoy S."/>
            <person name="Sterck L."/>
            <person name="Viollet A."/>
            <person name="Wang B.B."/>
            <person name="Wang K."/>
            <person name="Wang M."/>
            <person name="Wang X."/>
            <person name="Warfsmann J."/>
            <person name="Weissenbach J."/>
            <person name="White D.D."/>
            <person name="White J.D."/>
            <person name="Wiley G.B."/>
            <person name="Wincker P."/>
            <person name="Xing Y."/>
            <person name="Yang L."/>
            <person name="Yao Z."/>
            <person name="Ying F."/>
            <person name="Zhai J."/>
            <person name="Zhou L."/>
            <person name="Zuber A."/>
            <person name="Denarie J."/>
            <person name="Dixon R.A."/>
            <person name="May G.D."/>
            <person name="Schwartz D.C."/>
            <person name="Rogers J."/>
            <person name="Quetier F."/>
            <person name="Town C.D."/>
            <person name="Roe B.A."/>
        </authorList>
    </citation>
    <scope>NUCLEOTIDE SEQUENCE [LARGE SCALE GENOMIC DNA]</scope>
    <source>
        <strain evidence="1">A17</strain>
        <strain evidence="2 3">cv. Jemalong A17</strain>
    </source>
</reference>
<dbReference type="EnsemblPlants" id="AES80443">
    <property type="protein sequence ID" value="AES80443"/>
    <property type="gene ID" value="MTR_7g080590"/>
</dbReference>
<evidence type="ECO:0000313" key="1">
    <source>
        <dbReference type="EMBL" id="AES80443.1"/>
    </source>
</evidence>
<dbReference type="AlphaFoldDB" id="G7KSF4"/>
<organism evidence="1 3">
    <name type="scientific">Medicago truncatula</name>
    <name type="common">Barrel medic</name>
    <name type="synonym">Medicago tribuloides</name>
    <dbReference type="NCBI Taxonomy" id="3880"/>
    <lineage>
        <taxon>Eukaryota</taxon>
        <taxon>Viridiplantae</taxon>
        <taxon>Streptophyta</taxon>
        <taxon>Embryophyta</taxon>
        <taxon>Tracheophyta</taxon>
        <taxon>Spermatophyta</taxon>
        <taxon>Magnoliopsida</taxon>
        <taxon>eudicotyledons</taxon>
        <taxon>Gunneridae</taxon>
        <taxon>Pentapetalae</taxon>
        <taxon>rosids</taxon>
        <taxon>fabids</taxon>
        <taxon>Fabales</taxon>
        <taxon>Fabaceae</taxon>
        <taxon>Papilionoideae</taxon>
        <taxon>50 kb inversion clade</taxon>
        <taxon>NPAAA clade</taxon>
        <taxon>Hologalegina</taxon>
        <taxon>IRL clade</taxon>
        <taxon>Trifolieae</taxon>
        <taxon>Medicago</taxon>
    </lineage>
</organism>
<name>G7KSF4_MEDTR</name>
<gene>
    <name evidence="1" type="ordered locus">MTR_7g080590</name>
</gene>
<reference evidence="2" key="3">
    <citation type="submission" date="2015-04" db="UniProtKB">
        <authorList>
            <consortium name="EnsemblPlants"/>
        </authorList>
    </citation>
    <scope>IDENTIFICATION</scope>
    <source>
        <strain evidence="2">cv. Jemalong A17</strain>
    </source>
</reference>
<accession>G7KSF4</accession>
<dbReference type="Proteomes" id="UP000002051">
    <property type="component" value="Unassembled WGS sequence"/>
</dbReference>
<evidence type="ECO:0000313" key="3">
    <source>
        <dbReference type="Proteomes" id="UP000002051"/>
    </source>
</evidence>
<sequence length="83" mass="9887">MVSQDCRQLFSTFIWEKLPQEIIDVRKNVIPLTYTIMDDKASDEYFFFLFFKCLQMLVSPQPNLCLISSRYEPIKSVIMRVNI</sequence>
<keyword evidence="3" id="KW-1185">Reference proteome</keyword>
<dbReference type="HOGENOM" id="CLU_2546098_0_0_1"/>
<proteinExistence type="predicted"/>
<protein>
    <submittedName>
        <fullName evidence="1 2">Uncharacterized protein</fullName>
    </submittedName>
</protein>
<reference evidence="1 3" key="2">
    <citation type="journal article" date="2014" name="BMC Genomics">
        <title>An improved genome release (version Mt4.0) for the model legume Medicago truncatula.</title>
        <authorList>
            <person name="Tang H."/>
            <person name="Krishnakumar V."/>
            <person name="Bidwell S."/>
            <person name="Rosen B."/>
            <person name="Chan A."/>
            <person name="Zhou S."/>
            <person name="Gentzbittel L."/>
            <person name="Childs K.L."/>
            <person name="Yandell M."/>
            <person name="Gundlach H."/>
            <person name="Mayer K.F."/>
            <person name="Schwartz D.C."/>
            <person name="Town C.D."/>
        </authorList>
    </citation>
    <scope>GENOME REANNOTATION</scope>
    <source>
        <strain evidence="2 3">cv. Jemalong A17</strain>
    </source>
</reference>
<evidence type="ECO:0000313" key="2">
    <source>
        <dbReference type="EnsemblPlants" id="AES80443"/>
    </source>
</evidence>
<dbReference type="PaxDb" id="3880-AES80443"/>